<dbReference type="GO" id="GO:0003677">
    <property type="term" value="F:DNA binding"/>
    <property type="evidence" value="ECO:0007669"/>
    <property type="project" value="UniProtKB-KW"/>
</dbReference>
<dbReference type="EMBL" id="JACHEK010000011">
    <property type="protein sequence ID" value="MBB6146856.1"/>
    <property type="molecule type" value="Genomic_DNA"/>
</dbReference>
<dbReference type="Proteomes" id="UP000538666">
    <property type="component" value="Unassembled WGS sequence"/>
</dbReference>
<sequence>MTSLSLVETISLVARMHLKATVRPPIVILELRQEMSLCVGMAKLEPHIDETGRYLNIHQASKLLTGVSEPTLWNWANEGQTKFGFKLHIKRVPVEHHRYYRKGEAGAKRPMKERKLILEADILALKEILHAAGRTEPGPWSPYEMATLEARANALKRRERQLGNLHIK</sequence>
<dbReference type="RefSeq" id="WP_156186112.1">
    <property type="nucleotide sequence ID" value="NZ_JACHEK010000011.1"/>
</dbReference>
<keyword evidence="1" id="KW-0238">DNA-binding</keyword>
<evidence type="ECO:0000313" key="2">
    <source>
        <dbReference type="Proteomes" id="UP000538666"/>
    </source>
</evidence>
<gene>
    <name evidence="1" type="ORF">HNQ77_004837</name>
</gene>
<organism evidence="1 2">
    <name type="scientific">Silvibacterium bohemicum</name>
    <dbReference type="NCBI Taxonomy" id="1577686"/>
    <lineage>
        <taxon>Bacteria</taxon>
        <taxon>Pseudomonadati</taxon>
        <taxon>Acidobacteriota</taxon>
        <taxon>Terriglobia</taxon>
        <taxon>Terriglobales</taxon>
        <taxon>Acidobacteriaceae</taxon>
        <taxon>Silvibacterium</taxon>
    </lineage>
</organism>
<evidence type="ECO:0000313" key="1">
    <source>
        <dbReference type="EMBL" id="MBB6146856.1"/>
    </source>
</evidence>
<comment type="caution">
    <text evidence="1">The sequence shown here is derived from an EMBL/GenBank/DDBJ whole genome shotgun (WGS) entry which is preliminary data.</text>
</comment>
<reference evidence="1 2" key="1">
    <citation type="submission" date="2020-08" db="EMBL/GenBank/DDBJ databases">
        <title>Genomic Encyclopedia of Type Strains, Phase IV (KMG-IV): sequencing the most valuable type-strain genomes for metagenomic binning, comparative biology and taxonomic classification.</title>
        <authorList>
            <person name="Goeker M."/>
        </authorList>
    </citation>
    <scope>NUCLEOTIDE SEQUENCE [LARGE SCALE GENOMIC DNA]</scope>
    <source>
        <strain evidence="1 2">DSM 103733</strain>
    </source>
</reference>
<protein>
    <submittedName>
        <fullName evidence="1">Putative DNA-binding transcriptional regulator AlpA</fullName>
    </submittedName>
</protein>
<name>A0A841JZV3_9BACT</name>
<accession>A0A841JZV3</accession>
<dbReference type="AlphaFoldDB" id="A0A841JZV3"/>
<proteinExistence type="predicted"/>
<keyword evidence="2" id="KW-1185">Reference proteome</keyword>